<evidence type="ECO:0000313" key="5">
    <source>
        <dbReference type="EMBL" id="KAB0405836.1"/>
    </source>
</evidence>
<keyword evidence="6" id="KW-1185">Reference proteome</keyword>
<sequence length="126" mass="13209">RPDTLGQGTPAAVATHPAASTPHCSPVGGRRFREDQRGLVTETENGKHISILNLPGDILIIPEATSVGEVKGGNMQYHSNSGKEEGFLTLCEKELAANSKCAGAGVVVEHGTHRQVLKLDTNGPCT</sequence>
<comment type="caution">
    <text evidence="5">The sequence shown here is derived from an EMBL/GenBank/DDBJ whole genome shotgun (WGS) entry which is preliminary data.</text>
</comment>
<dbReference type="EC" id="3.1.1.96" evidence="1"/>
<dbReference type="InterPro" id="IPR023509">
    <property type="entry name" value="DTD-like_sf"/>
</dbReference>
<gene>
    <name evidence="5" type="ORF">E2I00_008488</name>
</gene>
<organism evidence="5 6">
    <name type="scientific">Balaenoptera physalus</name>
    <name type="common">Fin whale</name>
    <name type="synonym">Balaena physalus</name>
    <dbReference type="NCBI Taxonomy" id="9770"/>
    <lineage>
        <taxon>Eukaryota</taxon>
        <taxon>Metazoa</taxon>
        <taxon>Chordata</taxon>
        <taxon>Craniata</taxon>
        <taxon>Vertebrata</taxon>
        <taxon>Euteleostomi</taxon>
        <taxon>Mammalia</taxon>
        <taxon>Eutheria</taxon>
        <taxon>Laurasiatheria</taxon>
        <taxon>Artiodactyla</taxon>
        <taxon>Whippomorpha</taxon>
        <taxon>Cetacea</taxon>
        <taxon>Mysticeti</taxon>
        <taxon>Balaenopteridae</taxon>
        <taxon>Balaenoptera</taxon>
    </lineage>
</organism>
<feature type="region of interest" description="Disordered" evidence="4">
    <location>
        <begin position="1"/>
        <end position="30"/>
    </location>
</feature>
<dbReference type="EMBL" id="SGJD01000293">
    <property type="protein sequence ID" value="KAB0405836.1"/>
    <property type="molecule type" value="Genomic_DNA"/>
</dbReference>
<evidence type="ECO:0000313" key="6">
    <source>
        <dbReference type="Proteomes" id="UP000437017"/>
    </source>
</evidence>
<dbReference type="Gene3D" id="3.50.80.10">
    <property type="entry name" value="D-tyrosyl-tRNA(Tyr) deacylase"/>
    <property type="match status" value="1"/>
</dbReference>
<comment type="catalytic activity">
    <reaction evidence="2">
        <text>glycyl-tRNA(Ala) + H2O = tRNA(Ala) + glycine + H(+)</text>
        <dbReference type="Rhea" id="RHEA:53744"/>
        <dbReference type="Rhea" id="RHEA-COMP:9657"/>
        <dbReference type="Rhea" id="RHEA-COMP:13640"/>
        <dbReference type="ChEBI" id="CHEBI:15377"/>
        <dbReference type="ChEBI" id="CHEBI:15378"/>
        <dbReference type="ChEBI" id="CHEBI:57305"/>
        <dbReference type="ChEBI" id="CHEBI:78442"/>
        <dbReference type="ChEBI" id="CHEBI:78522"/>
        <dbReference type="EC" id="3.1.1.96"/>
    </reaction>
</comment>
<feature type="non-terminal residue" evidence="5">
    <location>
        <position position="1"/>
    </location>
</feature>
<accession>A0A6A1QF48</accession>
<name>A0A6A1QF48_BALPH</name>
<evidence type="ECO:0000256" key="1">
    <source>
        <dbReference type="ARBA" id="ARBA00013056"/>
    </source>
</evidence>
<dbReference type="Proteomes" id="UP000437017">
    <property type="component" value="Unassembled WGS sequence"/>
</dbReference>
<reference evidence="5 6" key="1">
    <citation type="journal article" date="2019" name="PLoS ONE">
        <title>Genomic analyses reveal an absence of contemporary introgressive admixture between fin whales and blue whales, despite known hybrids.</title>
        <authorList>
            <person name="Westbury M.V."/>
            <person name="Petersen B."/>
            <person name="Lorenzen E.D."/>
        </authorList>
    </citation>
    <scope>NUCLEOTIDE SEQUENCE [LARGE SCALE GENOMIC DNA]</scope>
    <source>
        <strain evidence="5">FinWhale-01</strain>
    </source>
</reference>
<comment type="catalytic activity">
    <reaction evidence="3">
        <text>a D-aminoacyl-tRNA + H2O = a tRNA + a D-alpha-amino acid + H(+)</text>
        <dbReference type="Rhea" id="RHEA:13953"/>
        <dbReference type="Rhea" id="RHEA-COMP:10123"/>
        <dbReference type="Rhea" id="RHEA-COMP:10124"/>
        <dbReference type="ChEBI" id="CHEBI:15377"/>
        <dbReference type="ChEBI" id="CHEBI:15378"/>
        <dbReference type="ChEBI" id="CHEBI:59871"/>
        <dbReference type="ChEBI" id="CHEBI:78442"/>
        <dbReference type="ChEBI" id="CHEBI:79333"/>
        <dbReference type="EC" id="3.1.1.96"/>
    </reaction>
</comment>
<protein>
    <recommendedName>
        <fullName evidence="1">D-aminoacyl-tRNA deacylase</fullName>
        <ecNumber evidence="1">3.1.1.96</ecNumber>
    </recommendedName>
</protein>
<evidence type="ECO:0000256" key="4">
    <source>
        <dbReference type="SAM" id="MobiDB-lite"/>
    </source>
</evidence>
<dbReference type="GO" id="GO:0051499">
    <property type="term" value="F:D-aminoacyl-tRNA deacylase activity"/>
    <property type="evidence" value="ECO:0007669"/>
    <property type="project" value="UniProtKB-EC"/>
</dbReference>
<dbReference type="AlphaFoldDB" id="A0A6A1QF48"/>
<dbReference type="SUPFAM" id="SSF69500">
    <property type="entry name" value="DTD-like"/>
    <property type="match status" value="1"/>
</dbReference>
<evidence type="ECO:0000256" key="3">
    <source>
        <dbReference type="ARBA" id="ARBA00048018"/>
    </source>
</evidence>
<evidence type="ECO:0000256" key="2">
    <source>
        <dbReference type="ARBA" id="ARBA00047676"/>
    </source>
</evidence>
<proteinExistence type="predicted"/>
<dbReference type="OrthoDB" id="275783at2759"/>